<sequence>MPRQNLSGSLFVLAAVLTLGACETINTPGYRSGYDNNYPQSNNSRQNYSRYGVVQSVELVRQQSSGSDIGLGTLAGAVVGGIVGNQVGQGRGNTAATVIGAAGGAYVGHEIEKRPQQQPDAHRLNIRMEDGSHQSVIQSAEADIRVGDRVQVDNGVARRY</sequence>
<dbReference type="PANTHER" id="PTHR35603">
    <property type="match status" value="1"/>
</dbReference>
<keyword evidence="2" id="KW-0472">Membrane</keyword>
<protein>
    <submittedName>
        <fullName evidence="5">Glycine zipper 2TM domain-containing protein</fullName>
    </submittedName>
</protein>
<comment type="subcellular location">
    <subcellularLocation>
        <location evidence="1">Membrane</location>
    </subcellularLocation>
</comment>
<evidence type="ECO:0000259" key="4">
    <source>
        <dbReference type="Pfam" id="PF05433"/>
    </source>
</evidence>
<feature type="domain" description="Glycine zipper 2TM" evidence="4">
    <location>
        <begin position="71"/>
        <end position="112"/>
    </location>
</feature>
<feature type="signal peptide" evidence="3">
    <location>
        <begin position="1"/>
        <end position="21"/>
    </location>
</feature>
<organism evidence="5 6">
    <name type="scientific">Candidatus Dechloromonas phosphorivorans</name>
    <dbReference type="NCBI Taxonomy" id="2899244"/>
    <lineage>
        <taxon>Bacteria</taxon>
        <taxon>Pseudomonadati</taxon>
        <taxon>Pseudomonadota</taxon>
        <taxon>Betaproteobacteria</taxon>
        <taxon>Rhodocyclales</taxon>
        <taxon>Azonexaceae</taxon>
        <taxon>Dechloromonas</taxon>
    </lineage>
</organism>
<evidence type="ECO:0000256" key="1">
    <source>
        <dbReference type="ARBA" id="ARBA00004370"/>
    </source>
</evidence>
<gene>
    <name evidence="5" type="ORF">IPJ38_04430</name>
</gene>
<dbReference type="GO" id="GO:0019867">
    <property type="term" value="C:outer membrane"/>
    <property type="evidence" value="ECO:0007669"/>
    <property type="project" value="InterPro"/>
</dbReference>
<accession>A0A935JXQ0</accession>
<dbReference type="AlphaFoldDB" id="A0A935JXQ0"/>
<evidence type="ECO:0000313" key="5">
    <source>
        <dbReference type="EMBL" id="MBK7414459.1"/>
    </source>
</evidence>
<reference evidence="5 6" key="1">
    <citation type="submission" date="2020-10" db="EMBL/GenBank/DDBJ databases">
        <title>Connecting structure to function with the recovery of over 1000 high-quality activated sludge metagenome-assembled genomes encoding full-length rRNA genes using long-read sequencing.</title>
        <authorList>
            <person name="Singleton C.M."/>
            <person name="Petriglieri F."/>
            <person name="Kristensen J.M."/>
            <person name="Kirkegaard R.H."/>
            <person name="Michaelsen T.Y."/>
            <person name="Andersen M.H."/>
            <person name="Karst S.M."/>
            <person name="Dueholm M.S."/>
            <person name="Nielsen P.H."/>
            <person name="Albertsen M."/>
        </authorList>
    </citation>
    <scope>NUCLEOTIDE SEQUENCE [LARGE SCALE GENOMIC DNA]</scope>
    <source>
        <strain evidence="5">EsbW_18-Q3-R4-48_BATAC.463</strain>
    </source>
</reference>
<dbReference type="InterPro" id="IPR008816">
    <property type="entry name" value="Gly_zipper_2TM_dom"/>
</dbReference>
<proteinExistence type="predicted"/>
<dbReference type="EMBL" id="JADJMS010000009">
    <property type="protein sequence ID" value="MBK7414459.1"/>
    <property type="molecule type" value="Genomic_DNA"/>
</dbReference>
<dbReference type="Proteomes" id="UP000739411">
    <property type="component" value="Unassembled WGS sequence"/>
</dbReference>
<dbReference type="PANTHER" id="PTHR35603:SF2">
    <property type="entry name" value="OUTER MEMBRANE LIPOPROTEIN"/>
    <property type="match status" value="1"/>
</dbReference>
<evidence type="ECO:0000256" key="3">
    <source>
        <dbReference type="SAM" id="SignalP"/>
    </source>
</evidence>
<name>A0A935JXQ0_9RHOO</name>
<dbReference type="PROSITE" id="PS51257">
    <property type="entry name" value="PROKAR_LIPOPROTEIN"/>
    <property type="match status" value="1"/>
</dbReference>
<dbReference type="InterPro" id="IPR051407">
    <property type="entry name" value="Bact_OM_lipoprot/Surf_antigen"/>
</dbReference>
<evidence type="ECO:0000256" key="2">
    <source>
        <dbReference type="ARBA" id="ARBA00023136"/>
    </source>
</evidence>
<keyword evidence="3" id="KW-0732">Signal</keyword>
<evidence type="ECO:0000313" key="6">
    <source>
        <dbReference type="Proteomes" id="UP000739411"/>
    </source>
</evidence>
<comment type="caution">
    <text evidence="5">The sequence shown here is derived from an EMBL/GenBank/DDBJ whole genome shotgun (WGS) entry which is preliminary data.</text>
</comment>
<feature type="chain" id="PRO_5037060491" evidence="3">
    <location>
        <begin position="22"/>
        <end position="160"/>
    </location>
</feature>
<dbReference type="Pfam" id="PF05433">
    <property type="entry name" value="Rick_17kDa_Anti"/>
    <property type="match status" value="1"/>
</dbReference>